<dbReference type="InterPro" id="IPR040079">
    <property type="entry name" value="Glutathione_S-Trfase"/>
</dbReference>
<dbReference type="SFLD" id="SFLDS00019">
    <property type="entry name" value="Glutathione_Transferase_(cytos"/>
    <property type="match status" value="1"/>
</dbReference>
<dbReference type="Pfam" id="PF13409">
    <property type="entry name" value="GST_N_2"/>
    <property type="match status" value="1"/>
</dbReference>
<dbReference type="EMBL" id="JAOQNS010000004">
    <property type="protein sequence ID" value="MCW2307234.1"/>
    <property type="molecule type" value="Genomic_DNA"/>
</dbReference>
<proteinExistence type="predicted"/>
<dbReference type="InterPro" id="IPR004045">
    <property type="entry name" value="Glutathione_S-Trfase_N"/>
</dbReference>
<name>A0ABT3HA55_9HYPH</name>
<dbReference type="Pfam" id="PF13410">
    <property type="entry name" value="GST_C_2"/>
    <property type="match status" value="1"/>
</dbReference>
<evidence type="ECO:0000259" key="1">
    <source>
        <dbReference type="PROSITE" id="PS50404"/>
    </source>
</evidence>
<dbReference type="CDD" id="cd03043">
    <property type="entry name" value="GST_N_1"/>
    <property type="match status" value="1"/>
</dbReference>
<dbReference type="GO" id="GO:0004364">
    <property type="term" value="F:glutathione transferase activity"/>
    <property type="evidence" value="ECO:0007669"/>
    <property type="project" value="UniProtKB-EC"/>
</dbReference>
<organism evidence="2 3">
    <name type="scientific">Rhodobium gokarnense</name>
    <dbReference type="NCBI Taxonomy" id="364296"/>
    <lineage>
        <taxon>Bacteria</taxon>
        <taxon>Pseudomonadati</taxon>
        <taxon>Pseudomonadota</taxon>
        <taxon>Alphaproteobacteria</taxon>
        <taxon>Hyphomicrobiales</taxon>
        <taxon>Rhodobiaceae</taxon>
        <taxon>Rhodobium</taxon>
    </lineage>
</organism>
<dbReference type="SUPFAM" id="SSF47616">
    <property type="entry name" value="GST C-terminal domain-like"/>
    <property type="match status" value="1"/>
</dbReference>
<dbReference type="InterPro" id="IPR036282">
    <property type="entry name" value="Glutathione-S-Trfase_C_sf"/>
</dbReference>
<accession>A0ABT3HA55</accession>
<dbReference type="RefSeq" id="WP_264600895.1">
    <property type="nucleotide sequence ID" value="NZ_JAOQNS010000004.1"/>
</dbReference>
<dbReference type="PANTHER" id="PTHR42673:SF4">
    <property type="entry name" value="MALEYLACETOACETATE ISOMERASE"/>
    <property type="match status" value="1"/>
</dbReference>
<protein>
    <submittedName>
        <fullName evidence="2">Glutathione S-transferase</fullName>
        <ecNumber evidence="2">2.5.1.18</ecNumber>
    </submittedName>
</protein>
<dbReference type="SFLD" id="SFLDG00358">
    <property type="entry name" value="Main_(cytGST)"/>
    <property type="match status" value="1"/>
</dbReference>
<evidence type="ECO:0000313" key="2">
    <source>
        <dbReference type="EMBL" id="MCW2307234.1"/>
    </source>
</evidence>
<evidence type="ECO:0000313" key="3">
    <source>
        <dbReference type="Proteomes" id="UP001209755"/>
    </source>
</evidence>
<dbReference type="SUPFAM" id="SSF52833">
    <property type="entry name" value="Thioredoxin-like"/>
    <property type="match status" value="1"/>
</dbReference>
<gene>
    <name evidence="2" type="ORF">M2319_001565</name>
</gene>
<comment type="caution">
    <text evidence="2">The sequence shown here is derived from an EMBL/GenBank/DDBJ whole genome shotgun (WGS) entry which is preliminary data.</text>
</comment>
<keyword evidence="3" id="KW-1185">Reference proteome</keyword>
<dbReference type="CDD" id="cd03194">
    <property type="entry name" value="GST_C_3"/>
    <property type="match status" value="1"/>
</dbReference>
<dbReference type="InterPro" id="IPR036249">
    <property type="entry name" value="Thioredoxin-like_sf"/>
</dbReference>
<dbReference type="PANTHER" id="PTHR42673">
    <property type="entry name" value="MALEYLACETOACETATE ISOMERASE"/>
    <property type="match status" value="1"/>
</dbReference>
<dbReference type="Gene3D" id="3.40.30.10">
    <property type="entry name" value="Glutaredoxin"/>
    <property type="match status" value="1"/>
</dbReference>
<dbReference type="EC" id="2.5.1.18" evidence="2"/>
<feature type="domain" description="GST N-terminal" evidence="1">
    <location>
        <begin position="4"/>
        <end position="84"/>
    </location>
</feature>
<dbReference type="Gene3D" id="1.20.1050.10">
    <property type="match status" value="1"/>
</dbReference>
<sequence>MKTRQLIIGNKNYSSWSLRPWLAMSVAGIAFEEVLIPLDQPDTKEKILNYSPAGKVPILIDGDLTVWESLAILEYLAEAYPGAGLWPDDPVQRAEARSVSAEMHAGFGALRDHYPMNVRKRIAGRASTPAVDKDIARITEIWRQCLEASQGPFLFGTFTAADAMFAPVVSRFETYGIEVDDICRAYMDDVLTIPVLEKWYAAGEAEPWILEHDEVE</sequence>
<reference evidence="3" key="1">
    <citation type="submission" date="2023-07" db="EMBL/GenBank/DDBJ databases">
        <title>Genome sequencing of Purple Non-Sulfur Bacteria from various extreme environments.</title>
        <authorList>
            <person name="Mayer M."/>
        </authorList>
    </citation>
    <scope>NUCLEOTIDE SEQUENCE [LARGE SCALE GENOMIC DNA]</scope>
    <source>
        <strain evidence="3">DSM 17935</strain>
    </source>
</reference>
<keyword evidence="2" id="KW-0808">Transferase</keyword>
<dbReference type="Proteomes" id="UP001209755">
    <property type="component" value="Unassembled WGS sequence"/>
</dbReference>
<dbReference type="PROSITE" id="PS50404">
    <property type="entry name" value="GST_NTER"/>
    <property type="match status" value="1"/>
</dbReference>